<evidence type="ECO:0000256" key="1">
    <source>
        <dbReference type="ARBA" id="ARBA00007921"/>
    </source>
</evidence>
<reference evidence="14 15" key="1">
    <citation type="submission" date="2019-03" db="EMBL/GenBank/DDBJ databases">
        <title>Genomic Encyclopedia of Type Strains, Phase IV (KMG-IV): sequencing the most valuable type-strain genomes for metagenomic binning, comparative biology and taxonomic classification.</title>
        <authorList>
            <person name="Goeker M."/>
        </authorList>
    </citation>
    <scope>NUCLEOTIDE SEQUENCE [LARGE SCALE GENOMIC DNA]</scope>
    <source>
        <strain evidence="14 15">DSM 24455</strain>
    </source>
</reference>
<organism evidence="14 15">
    <name type="scientific">Fonticella tunisiensis</name>
    <dbReference type="NCBI Taxonomy" id="1096341"/>
    <lineage>
        <taxon>Bacteria</taxon>
        <taxon>Bacillati</taxon>
        <taxon>Bacillota</taxon>
        <taxon>Clostridia</taxon>
        <taxon>Eubacteriales</taxon>
        <taxon>Clostridiaceae</taxon>
        <taxon>Fonticella</taxon>
    </lineage>
</organism>
<evidence type="ECO:0000259" key="12">
    <source>
        <dbReference type="PROSITE" id="PS50823"/>
    </source>
</evidence>
<evidence type="ECO:0000256" key="5">
    <source>
        <dbReference type="ARBA" id="ARBA00022741"/>
    </source>
</evidence>
<dbReference type="CDD" id="cd04163">
    <property type="entry name" value="Era"/>
    <property type="match status" value="1"/>
</dbReference>
<feature type="region of interest" description="G1" evidence="10">
    <location>
        <begin position="13"/>
        <end position="20"/>
    </location>
</feature>
<evidence type="ECO:0000313" key="15">
    <source>
        <dbReference type="Proteomes" id="UP000295325"/>
    </source>
</evidence>
<dbReference type="AlphaFoldDB" id="A0A4R7KB02"/>
<dbReference type="Pfam" id="PF01926">
    <property type="entry name" value="MMR_HSR1"/>
    <property type="match status" value="1"/>
</dbReference>
<evidence type="ECO:0000259" key="13">
    <source>
        <dbReference type="PROSITE" id="PS51713"/>
    </source>
</evidence>
<keyword evidence="9" id="KW-1003">Cell membrane</keyword>
<evidence type="ECO:0000256" key="7">
    <source>
        <dbReference type="ARBA" id="ARBA00023134"/>
    </source>
</evidence>
<evidence type="ECO:0000256" key="11">
    <source>
        <dbReference type="RuleBase" id="RU003761"/>
    </source>
</evidence>
<evidence type="ECO:0000256" key="2">
    <source>
        <dbReference type="ARBA" id="ARBA00020484"/>
    </source>
</evidence>
<dbReference type="SUPFAM" id="SSF54814">
    <property type="entry name" value="Prokaryotic type KH domain (KH-domain type II)"/>
    <property type="match status" value="1"/>
</dbReference>
<evidence type="ECO:0000256" key="8">
    <source>
        <dbReference type="ARBA" id="ARBA00023136"/>
    </source>
</evidence>
<comment type="caution">
    <text evidence="14">The sequence shown here is derived from an EMBL/GenBank/DDBJ whole genome shotgun (WGS) entry which is preliminary data.</text>
</comment>
<keyword evidence="15" id="KW-1185">Reference proteome</keyword>
<dbReference type="OrthoDB" id="9805918at2"/>
<dbReference type="PROSITE" id="PS51713">
    <property type="entry name" value="G_ERA"/>
    <property type="match status" value="1"/>
</dbReference>
<accession>A0A4R7KB02</accession>
<dbReference type="NCBIfam" id="NF000908">
    <property type="entry name" value="PRK00089.1"/>
    <property type="match status" value="1"/>
</dbReference>
<evidence type="ECO:0000256" key="9">
    <source>
        <dbReference type="HAMAP-Rule" id="MF_00367"/>
    </source>
</evidence>
<dbReference type="RefSeq" id="WP_133628822.1">
    <property type="nucleotide sequence ID" value="NZ_SOAZ01000021.1"/>
</dbReference>
<protein>
    <recommendedName>
        <fullName evidence="2 9">GTPase Era</fullName>
    </recommendedName>
</protein>
<dbReference type="GO" id="GO:0070181">
    <property type="term" value="F:small ribosomal subunit rRNA binding"/>
    <property type="evidence" value="ECO:0007669"/>
    <property type="project" value="UniProtKB-UniRule"/>
</dbReference>
<keyword evidence="7 9" id="KW-0342">GTP-binding</keyword>
<feature type="domain" description="Era-type G" evidence="13">
    <location>
        <begin position="5"/>
        <end position="172"/>
    </location>
</feature>
<feature type="binding site" evidence="9">
    <location>
        <begin position="60"/>
        <end position="64"/>
    </location>
    <ligand>
        <name>GTP</name>
        <dbReference type="ChEBI" id="CHEBI:37565"/>
    </ligand>
</feature>
<dbReference type="PANTHER" id="PTHR42698:SF1">
    <property type="entry name" value="GTPASE ERA, MITOCHONDRIAL"/>
    <property type="match status" value="1"/>
</dbReference>
<dbReference type="Gene3D" id="3.40.50.300">
    <property type="entry name" value="P-loop containing nucleotide triphosphate hydrolases"/>
    <property type="match status" value="1"/>
</dbReference>
<dbReference type="InterPro" id="IPR030388">
    <property type="entry name" value="G_ERA_dom"/>
</dbReference>
<evidence type="ECO:0000313" key="14">
    <source>
        <dbReference type="EMBL" id="TDT51092.1"/>
    </source>
</evidence>
<dbReference type="NCBIfam" id="TIGR00436">
    <property type="entry name" value="era"/>
    <property type="match status" value="1"/>
</dbReference>
<keyword evidence="4 9" id="KW-0699">rRNA-binding</keyword>
<evidence type="ECO:0000256" key="6">
    <source>
        <dbReference type="ARBA" id="ARBA00022884"/>
    </source>
</evidence>
<dbReference type="InterPro" id="IPR005662">
    <property type="entry name" value="GTPase_Era-like"/>
</dbReference>
<dbReference type="EMBL" id="SOAZ01000021">
    <property type="protein sequence ID" value="TDT51092.1"/>
    <property type="molecule type" value="Genomic_DNA"/>
</dbReference>
<evidence type="ECO:0000256" key="4">
    <source>
        <dbReference type="ARBA" id="ARBA00022730"/>
    </source>
</evidence>
<evidence type="ECO:0000256" key="10">
    <source>
        <dbReference type="PROSITE-ProRule" id="PRU01050"/>
    </source>
</evidence>
<keyword evidence="8 9" id="KW-0472">Membrane</keyword>
<dbReference type="InterPro" id="IPR005225">
    <property type="entry name" value="Small_GTP-bd"/>
</dbReference>
<dbReference type="InterPro" id="IPR015946">
    <property type="entry name" value="KH_dom-like_a/b"/>
</dbReference>
<dbReference type="InterPro" id="IPR004044">
    <property type="entry name" value="KH_dom_type_2"/>
</dbReference>
<dbReference type="FunFam" id="3.40.50.300:FF:000094">
    <property type="entry name" value="GTPase Era"/>
    <property type="match status" value="1"/>
</dbReference>
<comment type="similarity">
    <text evidence="1 9 10 11">Belongs to the TRAFAC class TrmE-Era-EngA-EngB-Septin-like GTPase superfamily. Era GTPase family.</text>
</comment>
<feature type="binding site" evidence="9">
    <location>
        <begin position="13"/>
        <end position="20"/>
    </location>
    <ligand>
        <name>GTP</name>
        <dbReference type="ChEBI" id="CHEBI:37565"/>
    </ligand>
</feature>
<keyword evidence="5 9" id="KW-0547">Nucleotide-binding</keyword>
<dbReference type="HAMAP" id="MF_00367">
    <property type="entry name" value="GTPase_Era"/>
    <property type="match status" value="1"/>
</dbReference>
<feature type="region of interest" description="G3" evidence="10">
    <location>
        <begin position="60"/>
        <end position="63"/>
    </location>
</feature>
<dbReference type="InterPro" id="IPR009019">
    <property type="entry name" value="KH_sf_prok-type"/>
</dbReference>
<dbReference type="Gene3D" id="3.30.300.20">
    <property type="match status" value="1"/>
</dbReference>
<dbReference type="GO" id="GO:0003924">
    <property type="term" value="F:GTPase activity"/>
    <property type="evidence" value="ECO:0007669"/>
    <property type="project" value="UniProtKB-UniRule"/>
</dbReference>
<feature type="region of interest" description="G2" evidence="10">
    <location>
        <begin position="39"/>
        <end position="43"/>
    </location>
</feature>
<dbReference type="InterPro" id="IPR027417">
    <property type="entry name" value="P-loop_NTPase"/>
</dbReference>
<keyword evidence="3 9" id="KW-0690">Ribosome biogenesis</keyword>
<dbReference type="GO" id="GO:0005525">
    <property type="term" value="F:GTP binding"/>
    <property type="evidence" value="ECO:0007669"/>
    <property type="project" value="UniProtKB-UniRule"/>
</dbReference>
<dbReference type="GO" id="GO:0043024">
    <property type="term" value="F:ribosomal small subunit binding"/>
    <property type="evidence" value="ECO:0007669"/>
    <property type="project" value="TreeGrafter"/>
</dbReference>
<dbReference type="InterPro" id="IPR006073">
    <property type="entry name" value="GTP-bd"/>
</dbReference>
<dbReference type="FunFam" id="3.30.300.20:FF:000003">
    <property type="entry name" value="GTPase Era"/>
    <property type="match status" value="1"/>
</dbReference>
<dbReference type="GO" id="GO:0005886">
    <property type="term" value="C:plasma membrane"/>
    <property type="evidence" value="ECO:0007669"/>
    <property type="project" value="UniProtKB-SubCell"/>
</dbReference>
<feature type="region of interest" description="G5" evidence="10">
    <location>
        <begin position="151"/>
        <end position="153"/>
    </location>
</feature>
<comment type="subcellular location">
    <subcellularLocation>
        <location evidence="9">Cytoplasm</location>
    </subcellularLocation>
    <subcellularLocation>
        <location evidence="9">Cell membrane</location>
        <topology evidence="9">Peripheral membrane protein</topology>
    </subcellularLocation>
</comment>
<dbReference type="PROSITE" id="PS50823">
    <property type="entry name" value="KH_TYPE_2"/>
    <property type="match status" value="1"/>
</dbReference>
<sequence length="296" mass="33560">MNSFRSGFITIIGRPNVGKSTLINYLIGEKLSIISNKPQTTRNTIQAILTRDEFQMVFIDTPGIHKPKHKLGEYMVRIAVNSLNDVDLVLFLTTPEETLGVGDKHIIEQLKNVKTPVILVINKIDTVKRDVTAKTIDNYRHEYEFSDIVPISALTGENVDNLLKVMVSKLPEGPKYFPEDMITDQPEKFIVSETIREKMLHNLEHEVPHGTAVEVVAMKEDKEKNIINISATIYCEKPSHKAIIIGKNGQMLKEIGQSARIDIEKILGSKVFLELWVKVKKDWRDNPSTLKSLGYK</sequence>
<comment type="function">
    <text evidence="9">An essential GTPase that binds both GDP and GTP, with rapid nucleotide exchange. Plays a role in 16S rRNA processing and 30S ribosomal subunit biogenesis and possibly also in cell cycle regulation and energy metabolism.</text>
</comment>
<dbReference type="CDD" id="cd22534">
    <property type="entry name" value="KH-II_Era"/>
    <property type="match status" value="1"/>
</dbReference>
<proteinExistence type="inferred from homology"/>
<evidence type="ECO:0000256" key="3">
    <source>
        <dbReference type="ARBA" id="ARBA00022517"/>
    </source>
</evidence>
<gene>
    <name evidence="9" type="primary">era</name>
    <name evidence="14" type="ORF">EDD71_12118</name>
</gene>
<name>A0A4R7KB02_9CLOT</name>
<dbReference type="GO" id="GO:0000028">
    <property type="term" value="P:ribosomal small subunit assembly"/>
    <property type="evidence" value="ECO:0007669"/>
    <property type="project" value="TreeGrafter"/>
</dbReference>
<feature type="binding site" evidence="9">
    <location>
        <begin position="122"/>
        <end position="125"/>
    </location>
    <ligand>
        <name>GTP</name>
        <dbReference type="ChEBI" id="CHEBI:37565"/>
    </ligand>
</feature>
<dbReference type="Pfam" id="PF07650">
    <property type="entry name" value="KH_2"/>
    <property type="match status" value="1"/>
</dbReference>
<feature type="region of interest" description="G4" evidence="10">
    <location>
        <begin position="122"/>
        <end position="125"/>
    </location>
</feature>
<keyword evidence="9" id="KW-0963">Cytoplasm</keyword>
<dbReference type="Proteomes" id="UP000295325">
    <property type="component" value="Unassembled WGS sequence"/>
</dbReference>
<dbReference type="SUPFAM" id="SSF52540">
    <property type="entry name" value="P-loop containing nucleoside triphosphate hydrolases"/>
    <property type="match status" value="1"/>
</dbReference>
<feature type="domain" description="KH type-2" evidence="12">
    <location>
        <begin position="203"/>
        <end position="281"/>
    </location>
</feature>
<dbReference type="NCBIfam" id="TIGR00231">
    <property type="entry name" value="small_GTP"/>
    <property type="match status" value="1"/>
</dbReference>
<keyword evidence="6 9" id="KW-0694">RNA-binding</keyword>
<dbReference type="PANTHER" id="PTHR42698">
    <property type="entry name" value="GTPASE ERA"/>
    <property type="match status" value="1"/>
</dbReference>
<dbReference type="GO" id="GO:0005829">
    <property type="term" value="C:cytosol"/>
    <property type="evidence" value="ECO:0007669"/>
    <property type="project" value="TreeGrafter"/>
</dbReference>
<comment type="subunit">
    <text evidence="9">Monomer.</text>
</comment>